<dbReference type="Pfam" id="PF13383">
    <property type="entry name" value="Methyltransf_22"/>
    <property type="match status" value="1"/>
</dbReference>
<organism evidence="3 4">
    <name type="scientific">Daphnia sinensis</name>
    <dbReference type="NCBI Taxonomy" id="1820382"/>
    <lineage>
        <taxon>Eukaryota</taxon>
        <taxon>Metazoa</taxon>
        <taxon>Ecdysozoa</taxon>
        <taxon>Arthropoda</taxon>
        <taxon>Crustacea</taxon>
        <taxon>Branchiopoda</taxon>
        <taxon>Diplostraca</taxon>
        <taxon>Cladocera</taxon>
        <taxon>Anomopoda</taxon>
        <taxon>Daphniidae</taxon>
        <taxon>Daphnia</taxon>
        <taxon>Daphnia similis group</taxon>
    </lineage>
</organism>
<comment type="caution">
    <text evidence="3">The sequence shown here is derived from an EMBL/GenBank/DDBJ whole genome shotgun (WGS) entry which is preliminary data.</text>
</comment>
<keyword evidence="1" id="KW-0472">Membrane</keyword>
<evidence type="ECO:0000313" key="4">
    <source>
        <dbReference type="Proteomes" id="UP000820818"/>
    </source>
</evidence>
<evidence type="ECO:0000313" key="3">
    <source>
        <dbReference type="EMBL" id="KAI9559265.1"/>
    </source>
</evidence>
<keyword evidence="1" id="KW-0812">Transmembrane</keyword>
<keyword evidence="1" id="KW-1133">Transmembrane helix</keyword>
<gene>
    <name evidence="3" type="ORF">GHT06_016054</name>
</gene>
<proteinExistence type="predicted"/>
<evidence type="ECO:0000256" key="1">
    <source>
        <dbReference type="SAM" id="Phobius"/>
    </source>
</evidence>
<dbReference type="InterPro" id="IPR029063">
    <property type="entry name" value="SAM-dependent_MTases_sf"/>
</dbReference>
<name>A0AAD5LCA5_9CRUS</name>
<dbReference type="PANTHER" id="PTHR32026">
    <property type="entry name" value="METHYLTRANSFERASE-LIKE PROTEIN 24"/>
    <property type="match status" value="1"/>
</dbReference>
<dbReference type="SUPFAM" id="SSF53335">
    <property type="entry name" value="S-adenosyl-L-methionine-dependent methyltransferases"/>
    <property type="match status" value="1"/>
</dbReference>
<sequence length="297" mass="34365">MSLFDCVTWKRMNAHKHLLLFTIIVLITVPYIHILLKTRNEESKEETCCSYSNWDELLDSKSLTGEELMEYFTWTNRSSCQLAHDFGGKMMSNPSGIDGQKCVCIDPRIAPLSGQCLVYSFGINNEWSFDEQMESYGCQVFAFDPSMNQPPHNHSSAIHFYDWGLGDRDEKLPNNWQIHSLSSIYNNLTAWHGSVIIDYLKIDIEGAEWRALPEIMNSGLLSRIRQLGVEIHLNSVASLEQHREWAKVLRSLEQMGMIRFDSKRNPWYTGDFGKFRLSGSFGHEIAWYNSKLLRDLH</sequence>
<reference evidence="3 4" key="1">
    <citation type="submission" date="2022-05" db="EMBL/GenBank/DDBJ databases">
        <title>A multi-omics perspective on studying reproductive biology in Daphnia sinensis.</title>
        <authorList>
            <person name="Jia J."/>
        </authorList>
    </citation>
    <scope>NUCLEOTIDE SEQUENCE [LARGE SCALE GENOMIC DNA]</scope>
    <source>
        <strain evidence="3 4">WSL</strain>
    </source>
</reference>
<accession>A0AAD5LCA5</accession>
<dbReference type="EMBL" id="WJBH02000005">
    <property type="protein sequence ID" value="KAI9559265.1"/>
    <property type="molecule type" value="Genomic_DNA"/>
</dbReference>
<keyword evidence="4" id="KW-1185">Reference proteome</keyword>
<dbReference type="PANTHER" id="PTHR32026:SF10">
    <property type="entry name" value="METHYLTRANSFERASE-LIKE PROTEIN 24-RELATED"/>
    <property type="match status" value="1"/>
</dbReference>
<feature type="transmembrane region" description="Helical" evidence="1">
    <location>
        <begin position="18"/>
        <end position="36"/>
    </location>
</feature>
<dbReference type="InterPro" id="IPR026913">
    <property type="entry name" value="METTL24"/>
</dbReference>
<evidence type="ECO:0000259" key="2">
    <source>
        <dbReference type="Pfam" id="PF13383"/>
    </source>
</evidence>
<protein>
    <recommendedName>
        <fullName evidence="2">Methyltransferase domain-containing protein</fullName>
    </recommendedName>
</protein>
<dbReference type="Proteomes" id="UP000820818">
    <property type="component" value="Linkage Group LG5"/>
</dbReference>
<dbReference type="InterPro" id="IPR025714">
    <property type="entry name" value="Methyltranfer_dom"/>
</dbReference>
<dbReference type="AlphaFoldDB" id="A0AAD5LCA5"/>
<feature type="domain" description="Methyltransferase" evidence="2">
    <location>
        <begin position="98"/>
        <end position="268"/>
    </location>
</feature>